<proteinExistence type="predicted"/>
<protein>
    <submittedName>
        <fullName evidence="1">DNA polymerase III subunit chi</fullName>
    </submittedName>
</protein>
<comment type="caution">
    <text evidence="1">The sequence shown here is derived from an EMBL/GenBank/DDBJ whole genome shotgun (WGS) entry which is preliminary data.</text>
</comment>
<dbReference type="GO" id="GO:0003887">
    <property type="term" value="F:DNA-directed DNA polymerase activity"/>
    <property type="evidence" value="ECO:0007669"/>
    <property type="project" value="InterPro"/>
</dbReference>
<keyword evidence="2" id="KW-1185">Reference proteome</keyword>
<dbReference type="GO" id="GO:0006260">
    <property type="term" value="P:DNA replication"/>
    <property type="evidence" value="ECO:0007669"/>
    <property type="project" value="InterPro"/>
</dbReference>
<dbReference type="Gene3D" id="3.40.50.10110">
    <property type="entry name" value="DNA polymerase III subunit chi"/>
    <property type="match status" value="1"/>
</dbReference>
<dbReference type="AlphaFoldDB" id="A0A850QRQ5"/>
<sequence>MRIDFHSKVSEPFLYACRLVRKARAAGQSMTVYHNDIQALRRFSEMLWTFSQEDFLPHVMAGDALAAQTPVLLTHQDLEHAPHTGLLINLSELIPEHFSRFARMIEIVSAGEAETLAARERYRHYQQQGHQLSHHVAK</sequence>
<dbReference type="Proteomes" id="UP000588051">
    <property type="component" value="Unassembled WGS sequence"/>
</dbReference>
<dbReference type="PANTHER" id="PTHR38767:SF1">
    <property type="entry name" value="DNA POLYMERASE III SUBUNIT CHI"/>
    <property type="match status" value="1"/>
</dbReference>
<dbReference type="GO" id="GO:0032298">
    <property type="term" value="P:positive regulation of DNA-templated DNA replication initiation"/>
    <property type="evidence" value="ECO:0007669"/>
    <property type="project" value="TreeGrafter"/>
</dbReference>
<dbReference type="InterPro" id="IPR007459">
    <property type="entry name" value="DNA_pol3_chi"/>
</dbReference>
<dbReference type="EMBL" id="JABXYJ010000009">
    <property type="protein sequence ID" value="NVO79064.1"/>
    <property type="molecule type" value="Genomic_DNA"/>
</dbReference>
<accession>A0A850QRQ5</accession>
<reference evidence="1 2" key="1">
    <citation type="submission" date="2020-06" db="EMBL/GenBank/DDBJ databases">
        <authorList>
            <person name="Qiu C."/>
            <person name="Liu Z."/>
        </authorList>
    </citation>
    <scope>NUCLEOTIDE SEQUENCE [LARGE SCALE GENOMIC DNA]</scope>
    <source>
        <strain evidence="1 2">EM 1</strain>
    </source>
</reference>
<evidence type="ECO:0000313" key="2">
    <source>
        <dbReference type="Proteomes" id="UP000588051"/>
    </source>
</evidence>
<dbReference type="PANTHER" id="PTHR38767">
    <property type="entry name" value="DNA POLYMERASE III SUBUNIT CHI"/>
    <property type="match status" value="1"/>
</dbReference>
<dbReference type="Pfam" id="PF04364">
    <property type="entry name" value="DNA_pol3_chi"/>
    <property type="match status" value="1"/>
</dbReference>
<organism evidence="1 2">
    <name type="scientific">Undibacterium oligocarboniphilum</name>
    <dbReference type="NCBI Taxonomy" id="666702"/>
    <lineage>
        <taxon>Bacteria</taxon>
        <taxon>Pseudomonadati</taxon>
        <taxon>Pseudomonadota</taxon>
        <taxon>Betaproteobacteria</taxon>
        <taxon>Burkholderiales</taxon>
        <taxon>Oxalobacteraceae</taxon>
        <taxon>Undibacterium</taxon>
    </lineage>
</organism>
<dbReference type="GO" id="GO:0003677">
    <property type="term" value="F:DNA binding"/>
    <property type="evidence" value="ECO:0007669"/>
    <property type="project" value="InterPro"/>
</dbReference>
<dbReference type="InterPro" id="IPR036768">
    <property type="entry name" value="PolIII_chi_sf"/>
</dbReference>
<dbReference type="SUPFAM" id="SSF102400">
    <property type="entry name" value="DNA polymerase III chi subunit"/>
    <property type="match status" value="1"/>
</dbReference>
<gene>
    <name evidence="1" type="ORF">HV832_14635</name>
</gene>
<name>A0A850QRQ5_9BURK</name>
<evidence type="ECO:0000313" key="1">
    <source>
        <dbReference type="EMBL" id="NVO79064.1"/>
    </source>
</evidence>